<reference evidence="1" key="1">
    <citation type="journal article" date="2014" name="Int. J. Syst. Evol. Microbiol.">
        <title>Complete genome sequence of Corynebacterium casei LMG S-19264T (=DSM 44701T), isolated from a smear-ripened cheese.</title>
        <authorList>
            <consortium name="US DOE Joint Genome Institute (JGI-PGF)"/>
            <person name="Walter F."/>
            <person name="Albersmeier A."/>
            <person name="Kalinowski J."/>
            <person name="Ruckert C."/>
        </authorList>
    </citation>
    <scope>NUCLEOTIDE SEQUENCE</scope>
    <source>
        <strain evidence="1">CGMCC 4.7308</strain>
    </source>
</reference>
<comment type="caution">
    <text evidence="1">The sequence shown here is derived from an EMBL/GenBank/DDBJ whole genome shotgun (WGS) entry which is preliminary data.</text>
</comment>
<proteinExistence type="predicted"/>
<evidence type="ECO:0000313" key="1">
    <source>
        <dbReference type="EMBL" id="GGL98368.1"/>
    </source>
</evidence>
<accession>A0A917SVP0</accession>
<organism evidence="1 2">
    <name type="scientific">Nakamurella endophytica</name>
    <dbReference type="NCBI Taxonomy" id="1748367"/>
    <lineage>
        <taxon>Bacteria</taxon>
        <taxon>Bacillati</taxon>
        <taxon>Actinomycetota</taxon>
        <taxon>Actinomycetes</taxon>
        <taxon>Nakamurellales</taxon>
        <taxon>Nakamurellaceae</taxon>
        <taxon>Nakamurella</taxon>
    </lineage>
</organism>
<dbReference type="Proteomes" id="UP000655208">
    <property type="component" value="Unassembled WGS sequence"/>
</dbReference>
<evidence type="ECO:0000313" key="2">
    <source>
        <dbReference type="Proteomes" id="UP000655208"/>
    </source>
</evidence>
<reference evidence="1" key="2">
    <citation type="submission" date="2020-09" db="EMBL/GenBank/DDBJ databases">
        <authorList>
            <person name="Sun Q."/>
            <person name="Zhou Y."/>
        </authorList>
    </citation>
    <scope>NUCLEOTIDE SEQUENCE</scope>
    <source>
        <strain evidence="1">CGMCC 4.7308</strain>
    </source>
</reference>
<sequence length="1190" mass="131362">MAVEGSSEPSEWITADVQLPRLLLNAHAEGRVVFFVGAGASVAPPSSLPLFRELATALGDEAGVPYVEPEAFDHFLGRLTHLTPPYDVHRRTHALLTPPGSEPNATHAAIVELAAAHGRPRIVTTNFDNHLEGAARALRTAFADKWIGPALPPGDSFEGLVYLHGSISRGYRQLVLTDRDLGHAYLADAWATRFLLKLFQDNVVVFLGYGLTDPTLRYLTLGLPSGASLYAFVHSALADDSEWIRLGVRAVSFGTDYDNLRDALVAWNTRARMGRDDHRSRVGEIVAAGTTLTPVDRDYLSARLDSHAGVLDFVDATTALSARLKLEWLRWLENLPGFKSLFMAAPVPESVIPLTGWFARNFIASSALNGAALQTVQRVGQSMTTVLFEAALRATEDLAAEDSAAADRWRVVLLTSLAGQSAPLEGQLILPNNRNGFTYGPGVLRTILQPQLRLERRWYGDEAVQSAAVPNVKVTWRFDESVLTRQLTLAVEGCEPGDLSMGVLLEQALLGAYDLLRAFHGERMWDALSHGRSAIEPHAQDQFREPVDAVIDGLRRYGERALPTNSNLPSRWWEFNHALFRRLALYLTAIDPSRSCDEKLDWLLQRSDLYPLATKHELYGLLRIAIAEASPSIKQRVLAATEVRPSRYGPTAEDDRHWSYARYNLLGWLTGTDPNWRAAAEALGAIQAQHGTFVAREHPDFDSWVSSGSWGGRLPMTTEEFAHALSVDARRAVDRLLERDYSERNFDEPTWRDTLDLVRQTCAADATSGLTMWDALLTRGQADERGLEMRRAAVHGWGDAKLGDLTLEVSKCVASLAADTDSAHDVGWFLLRQVRAHINSDETPFIRDMRQIALAVWQAHASGFTHESDFDPMSSAPLYLNSWPGFVAQYWLFEMDRRWRCNRDNWEGLSDTERGALNGLLAGPPAALSATVPALASELFFLFAADESFCTAKVLPLFKHDATARLAWHAYLERPRYNDRLLAAGLTDATVAQWGRIAGLVDGHVQRRFLDLVASIVSFAGIAAEARADLLRASVVTDGGAYAANFADTMVSFVRMEGVDGAQLWDTWLGEHLRARLSGVPRTAANEELARWADTVPALGHRIPVAASLFVDYPLGLAEGYVDPEFPDGSLAAYADELVTLYTRRVSYTRPLTYRLAERVRIIVEAVRMAVGPAGAEPLVSAARERGFPE</sequence>
<protein>
    <recommendedName>
        <fullName evidence="3">SIR2-like domain-containing protein</fullName>
    </recommendedName>
</protein>
<keyword evidence="2" id="KW-1185">Reference proteome</keyword>
<dbReference type="Pfam" id="PF13289">
    <property type="entry name" value="SIR2_2"/>
    <property type="match status" value="1"/>
</dbReference>
<name>A0A917SVP0_9ACTN</name>
<dbReference type="InterPro" id="IPR029035">
    <property type="entry name" value="DHS-like_NAD/FAD-binding_dom"/>
</dbReference>
<gene>
    <name evidence="1" type="ORF">GCM10011594_17830</name>
</gene>
<evidence type="ECO:0008006" key="3">
    <source>
        <dbReference type="Google" id="ProtNLM"/>
    </source>
</evidence>
<dbReference type="SUPFAM" id="SSF52467">
    <property type="entry name" value="DHS-like NAD/FAD-binding domain"/>
    <property type="match status" value="1"/>
</dbReference>
<dbReference type="EMBL" id="BMNA01000003">
    <property type="protein sequence ID" value="GGL98368.1"/>
    <property type="molecule type" value="Genomic_DNA"/>
</dbReference>
<dbReference type="RefSeq" id="WP_188941161.1">
    <property type="nucleotide sequence ID" value="NZ_BMNA01000003.1"/>
</dbReference>
<dbReference type="Gene3D" id="3.40.50.1220">
    <property type="entry name" value="TPP-binding domain"/>
    <property type="match status" value="1"/>
</dbReference>
<dbReference type="AlphaFoldDB" id="A0A917SVP0"/>